<name>A0A6G1JIW2_9PLEO</name>
<dbReference type="EMBL" id="MU005571">
    <property type="protein sequence ID" value="KAF2690368.1"/>
    <property type="molecule type" value="Genomic_DNA"/>
</dbReference>
<dbReference type="Proteomes" id="UP000799291">
    <property type="component" value="Unassembled WGS sequence"/>
</dbReference>
<accession>A0A6G1JIW2</accession>
<proteinExistence type="predicted"/>
<protein>
    <submittedName>
        <fullName evidence="1">Uncharacterized protein</fullName>
    </submittedName>
</protein>
<gene>
    <name evidence="1" type="ORF">K458DRAFT_288993</name>
</gene>
<dbReference type="OrthoDB" id="3856898at2759"/>
<evidence type="ECO:0000313" key="1">
    <source>
        <dbReference type="EMBL" id="KAF2690368.1"/>
    </source>
</evidence>
<feature type="non-terminal residue" evidence="1">
    <location>
        <position position="1"/>
    </location>
</feature>
<sequence length="55" mass="6174">LTRNAPIKAVLSIIIKFAKPKDANKIIDKGLYKVAIVCSYYAQEHNTRECLLKLG</sequence>
<evidence type="ECO:0000313" key="2">
    <source>
        <dbReference type="Proteomes" id="UP000799291"/>
    </source>
</evidence>
<reference evidence="1" key="1">
    <citation type="journal article" date="2020" name="Stud. Mycol.">
        <title>101 Dothideomycetes genomes: a test case for predicting lifestyles and emergence of pathogens.</title>
        <authorList>
            <person name="Haridas S."/>
            <person name="Albert R."/>
            <person name="Binder M."/>
            <person name="Bloem J."/>
            <person name="Labutti K."/>
            <person name="Salamov A."/>
            <person name="Andreopoulos B."/>
            <person name="Baker S."/>
            <person name="Barry K."/>
            <person name="Bills G."/>
            <person name="Bluhm B."/>
            <person name="Cannon C."/>
            <person name="Castanera R."/>
            <person name="Culley D."/>
            <person name="Daum C."/>
            <person name="Ezra D."/>
            <person name="Gonzalez J."/>
            <person name="Henrissat B."/>
            <person name="Kuo A."/>
            <person name="Liang C."/>
            <person name="Lipzen A."/>
            <person name="Lutzoni F."/>
            <person name="Magnuson J."/>
            <person name="Mondo S."/>
            <person name="Nolan M."/>
            <person name="Ohm R."/>
            <person name="Pangilinan J."/>
            <person name="Park H.-J."/>
            <person name="Ramirez L."/>
            <person name="Alfaro M."/>
            <person name="Sun H."/>
            <person name="Tritt A."/>
            <person name="Yoshinaga Y."/>
            <person name="Zwiers L.-H."/>
            <person name="Turgeon B."/>
            <person name="Goodwin S."/>
            <person name="Spatafora J."/>
            <person name="Crous P."/>
            <person name="Grigoriev I."/>
        </authorList>
    </citation>
    <scope>NUCLEOTIDE SEQUENCE</scope>
    <source>
        <strain evidence="1">CBS 122367</strain>
    </source>
</reference>
<keyword evidence="2" id="KW-1185">Reference proteome</keyword>
<organism evidence="1 2">
    <name type="scientific">Lentithecium fluviatile CBS 122367</name>
    <dbReference type="NCBI Taxonomy" id="1168545"/>
    <lineage>
        <taxon>Eukaryota</taxon>
        <taxon>Fungi</taxon>
        <taxon>Dikarya</taxon>
        <taxon>Ascomycota</taxon>
        <taxon>Pezizomycotina</taxon>
        <taxon>Dothideomycetes</taxon>
        <taxon>Pleosporomycetidae</taxon>
        <taxon>Pleosporales</taxon>
        <taxon>Massarineae</taxon>
        <taxon>Lentitheciaceae</taxon>
        <taxon>Lentithecium</taxon>
    </lineage>
</organism>
<dbReference type="AlphaFoldDB" id="A0A6G1JIW2"/>